<dbReference type="Proteomes" id="UP001595798">
    <property type="component" value="Unassembled WGS sequence"/>
</dbReference>
<keyword evidence="4" id="KW-1185">Reference proteome</keyword>
<feature type="domain" description="Gamma-glutamylcyclotransferase AIG2-like" evidence="2">
    <location>
        <begin position="60"/>
        <end position="147"/>
    </location>
</feature>
<dbReference type="CDD" id="cd06661">
    <property type="entry name" value="GGCT_like"/>
    <property type="match status" value="1"/>
</dbReference>
<keyword evidence="1" id="KW-0472">Membrane</keyword>
<gene>
    <name evidence="3" type="ORF">ACFOZ5_12040</name>
</gene>
<dbReference type="GO" id="GO:0016746">
    <property type="term" value="F:acyltransferase activity"/>
    <property type="evidence" value="ECO:0007669"/>
    <property type="project" value="UniProtKB-KW"/>
</dbReference>
<sequence>MASQRTTAQRVKLVLLALLATLLVSFSALLFYLWFAMLSPYGYERPETLAAIDSSRDHELFVFGTLTQPWVRYIVMGRTGDTEPAILEGYEKEALDIKPKAGAEVEGKLIEVSPEELARLDRYERLGIRYERVRMTLADGTSAWVYRLLVP</sequence>
<dbReference type="SUPFAM" id="SSF110857">
    <property type="entry name" value="Gamma-glutamyl cyclotransferase-like"/>
    <property type="match status" value="1"/>
</dbReference>
<comment type="caution">
    <text evidence="3">The sequence shown here is derived from an EMBL/GenBank/DDBJ whole genome shotgun (WGS) entry which is preliminary data.</text>
</comment>
<name>A0ABV8QH88_9GAMM</name>
<dbReference type="RefSeq" id="WP_379887615.1">
    <property type="nucleotide sequence ID" value="NZ_JBHSDI010000015.1"/>
</dbReference>
<feature type="transmembrane region" description="Helical" evidence="1">
    <location>
        <begin position="12"/>
        <end position="35"/>
    </location>
</feature>
<evidence type="ECO:0000313" key="4">
    <source>
        <dbReference type="Proteomes" id="UP001595798"/>
    </source>
</evidence>
<keyword evidence="3" id="KW-0808">Transferase</keyword>
<dbReference type="InterPro" id="IPR013024">
    <property type="entry name" value="GGCT-like"/>
</dbReference>
<proteinExistence type="predicted"/>
<dbReference type="Gene3D" id="3.10.490.10">
    <property type="entry name" value="Gamma-glutamyl cyclotransferase-like"/>
    <property type="match status" value="1"/>
</dbReference>
<dbReference type="EMBL" id="JBHSDI010000015">
    <property type="protein sequence ID" value="MFC4259760.1"/>
    <property type="molecule type" value="Genomic_DNA"/>
</dbReference>
<organism evidence="3 4">
    <name type="scientific">Marinobacter lacisalsi</name>
    <dbReference type="NCBI Taxonomy" id="475979"/>
    <lineage>
        <taxon>Bacteria</taxon>
        <taxon>Pseudomonadati</taxon>
        <taxon>Pseudomonadota</taxon>
        <taxon>Gammaproteobacteria</taxon>
        <taxon>Pseudomonadales</taxon>
        <taxon>Marinobacteraceae</taxon>
        <taxon>Marinobacter</taxon>
    </lineage>
</organism>
<evidence type="ECO:0000256" key="1">
    <source>
        <dbReference type="SAM" id="Phobius"/>
    </source>
</evidence>
<dbReference type="InterPro" id="IPR036568">
    <property type="entry name" value="GGCT-like_sf"/>
</dbReference>
<dbReference type="EC" id="2.3.2.-" evidence="3"/>
<keyword evidence="1" id="KW-0812">Transmembrane</keyword>
<keyword evidence="3" id="KW-0012">Acyltransferase</keyword>
<evidence type="ECO:0000259" key="2">
    <source>
        <dbReference type="Pfam" id="PF06094"/>
    </source>
</evidence>
<keyword evidence="1" id="KW-1133">Transmembrane helix</keyword>
<dbReference type="InterPro" id="IPR009288">
    <property type="entry name" value="AIG2-like_dom"/>
</dbReference>
<accession>A0ABV8QH88</accession>
<reference evidence="4" key="1">
    <citation type="journal article" date="2019" name="Int. J. Syst. Evol. Microbiol.">
        <title>The Global Catalogue of Microorganisms (GCM) 10K type strain sequencing project: providing services to taxonomists for standard genome sequencing and annotation.</title>
        <authorList>
            <consortium name="The Broad Institute Genomics Platform"/>
            <consortium name="The Broad Institute Genome Sequencing Center for Infectious Disease"/>
            <person name="Wu L."/>
            <person name="Ma J."/>
        </authorList>
    </citation>
    <scope>NUCLEOTIDE SEQUENCE [LARGE SCALE GENOMIC DNA]</scope>
    <source>
        <strain evidence="4">CECT 7297</strain>
    </source>
</reference>
<evidence type="ECO:0000313" key="3">
    <source>
        <dbReference type="EMBL" id="MFC4259760.1"/>
    </source>
</evidence>
<protein>
    <submittedName>
        <fullName evidence="3">Gamma-glutamylcyclotransferase family protein</fullName>
        <ecNumber evidence="3">2.3.2.-</ecNumber>
    </submittedName>
</protein>
<dbReference type="Pfam" id="PF06094">
    <property type="entry name" value="GGACT"/>
    <property type="match status" value="1"/>
</dbReference>